<protein>
    <recommendedName>
        <fullName evidence="5">Sec-independent protein translocase protein TatC</fullName>
    </recommendedName>
</protein>
<keyword evidence="7" id="KW-1185">Reference proteome</keyword>
<dbReference type="PRINTS" id="PR01840">
    <property type="entry name" value="TATCFAMILY"/>
</dbReference>
<dbReference type="RefSeq" id="WP_152381707.1">
    <property type="nucleotide sequence ID" value="NZ_CP045298.1"/>
</dbReference>
<evidence type="ECO:0000256" key="4">
    <source>
        <dbReference type="ARBA" id="ARBA00023136"/>
    </source>
</evidence>
<comment type="subcellular location">
    <subcellularLocation>
        <location evidence="5">Cell membrane</location>
        <topology evidence="5">Multi-pass membrane protein</topology>
    </subcellularLocation>
    <subcellularLocation>
        <location evidence="1">Membrane</location>
        <topology evidence="1">Multi-pass membrane protein</topology>
    </subcellularLocation>
</comment>
<comment type="subunit">
    <text evidence="5">Forms a complex with TatA.</text>
</comment>
<feature type="transmembrane region" description="Helical" evidence="5">
    <location>
        <begin position="68"/>
        <end position="91"/>
    </location>
</feature>
<gene>
    <name evidence="5" type="primary">tatC</name>
    <name evidence="6" type="ORF">QOZ95_005280</name>
</gene>
<organism evidence="6 7">
    <name type="scientific">Paenibacillus brasilensis</name>
    <dbReference type="NCBI Taxonomy" id="128574"/>
    <lineage>
        <taxon>Bacteria</taxon>
        <taxon>Bacillati</taxon>
        <taxon>Bacillota</taxon>
        <taxon>Bacilli</taxon>
        <taxon>Bacillales</taxon>
        <taxon>Paenibacillaceae</taxon>
        <taxon>Paenibacillus</taxon>
    </lineage>
</organism>
<comment type="caution">
    <text evidence="6">The sequence shown here is derived from an EMBL/GenBank/DDBJ whole genome shotgun (WGS) entry which is preliminary data.</text>
</comment>
<dbReference type="EMBL" id="JAUSWA010000052">
    <property type="protein sequence ID" value="MDQ0497079.1"/>
    <property type="molecule type" value="Genomic_DNA"/>
</dbReference>
<comment type="function">
    <text evidence="5">Part of the twin-arginine translocation (Tat) system that transports large folded proteins containing a characteristic twin-arginine motif in their signal peptide across membranes.</text>
</comment>
<evidence type="ECO:0000256" key="3">
    <source>
        <dbReference type="ARBA" id="ARBA00022989"/>
    </source>
</evidence>
<feature type="transmembrane region" description="Helical" evidence="5">
    <location>
        <begin position="217"/>
        <end position="234"/>
    </location>
</feature>
<keyword evidence="5" id="KW-1003">Cell membrane</keyword>
<reference evidence="6 7" key="1">
    <citation type="submission" date="2023-07" db="EMBL/GenBank/DDBJ databases">
        <title>Genomic Encyclopedia of Type Strains, Phase IV (KMG-IV): sequencing the most valuable type-strain genomes for metagenomic binning, comparative biology and taxonomic classification.</title>
        <authorList>
            <person name="Goeker M."/>
        </authorList>
    </citation>
    <scope>NUCLEOTIDE SEQUENCE [LARGE SCALE GENOMIC DNA]</scope>
    <source>
        <strain evidence="6 7">DSM 14914</strain>
    </source>
</reference>
<sequence>MWESENIVSAVRWLGKFRARILAGVLVVIAAATAVYAVSDPLLKLLCRPLQDQPLFFMTPVDGVMTKLWVAMFGGVLASFPVLACLLVSMFASLLDRSIRLKIYFLTIPLAVVLFAGGIAFAYEFILPNTVDFLIQSGEGVLKPMISGSAYVSFIAFFLISVALVFELPIVMVALSRIGLIHSKMLMRKRKFAVLGIVIILALLSPTPDAFSLLAESIPVVALYEISIWTIYLLERKGMSRMKRVTTDD</sequence>
<keyword evidence="5" id="KW-0653">Protein transport</keyword>
<dbReference type="PANTHER" id="PTHR30371:SF0">
    <property type="entry name" value="SEC-INDEPENDENT PROTEIN TRANSLOCASE PROTEIN TATC, CHLOROPLASTIC-RELATED"/>
    <property type="match status" value="1"/>
</dbReference>
<feature type="transmembrane region" description="Helical" evidence="5">
    <location>
        <begin position="103"/>
        <end position="123"/>
    </location>
</feature>
<accession>A0ABU0L730</accession>
<name>A0ABU0L730_9BACL</name>
<keyword evidence="2 5" id="KW-0812">Transmembrane</keyword>
<evidence type="ECO:0000256" key="2">
    <source>
        <dbReference type="ARBA" id="ARBA00022692"/>
    </source>
</evidence>
<dbReference type="Proteomes" id="UP001242811">
    <property type="component" value="Unassembled WGS sequence"/>
</dbReference>
<comment type="similarity">
    <text evidence="5">Belongs to the TatC family.</text>
</comment>
<dbReference type="PANTHER" id="PTHR30371">
    <property type="entry name" value="SEC-INDEPENDENT PROTEIN TRANSLOCASE PROTEIN TATC"/>
    <property type="match status" value="1"/>
</dbReference>
<evidence type="ECO:0000313" key="7">
    <source>
        <dbReference type="Proteomes" id="UP001242811"/>
    </source>
</evidence>
<proteinExistence type="inferred from homology"/>
<feature type="transmembrane region" description="Helical" evidence="5">
    <location>
        <begin position="151"/>
        <end position="180"/>
    </location>
</feature>
<dbReference type="HAMAP" id="MF_00902">
    <property type="entry name" value="TatC"/>
    <property type="match status" value="1"/>
</dbReference>
<evidence type="ECO:0000256" key="1">
    <source>
        <dbReference type="ARBA" id="ARBA00004141"/>
    </source>
</evidence>
<keyword evidence="4 5" id="KW-0472">Membrane</keyword>
<keyword evidence="3 5" id="KW-1133">Transmembrane helix</keyword>
<keyword evidence="5" id="KW-0811">Translocation</keyword>
<feature type="transmembrane region" description="Helical" evidence="5">
    <location>
        <begin position="192"/>
        <end position="211"/>
    </location>
</feature>
<dbReference type="Pfam" id="PF00902">
    <property type="entry name" value="TatC"/>
    <property type="match status" value="1"/>
</dbReference>
<keyword evidence="5" id="KW-0813">Transport</keyword>
<dbReference type="InterPro" id="IPR002033">
    <property type="entry name" value="TatC"/>
</dbReference>
<evidence type="ECO:0000313" key="6">
    <source>
        <dbReference type="EMBL" id="MDQ0497079.1"/>
    </source>
</evidence>
<evidence type="ECO:0000256" key="5">
    <source>
        <dbReference type="HAMAP-Rule" id="MF_00902"/>
    </source>
</evidence>
<feature type="transmembrane region" description="Helical" evidence="5">
    <location>
        <begin position="21"/>
        <end position="39"/>
    </location>
</feature>